<name>A0A2X0VR71_9GAMM</name>
<evidence type="ECO:0000259" key="1">
    <source>
        <dbReference type="Pfam" id="PF09820"/>
    </source>
</evidence>
<dbReference type="Proteomes" id="UP000250086">
    <property type="component" value="Unassembled WGS sequence"/>
</dbReference>
<keyword evidence="3" id="KW-1185">Reference proteome</keyword>
<proteinExistence type="predicted"/>
<evidence type="ECO:0000313" key="2">
    <source>
        <dbReference type="EMBL" id="SPT70260.1"/>
    </source>
</evidence>
<evidence type="ECO:0000313" key="3">
    <source>
        <dbReference type="Proteomes" id="UP000250086"/>
    </source>
</evidence>
<dbReference type="PANTHER" id="PTHR34825">
    <property type="entry name" value="CONSERVED PROTEIN, WITH A WEAK D-GALACTARATE DEHYDRATASE/ALTRONATE HYDROLASE DOMAIN"/>
    <property type="match status" value="1"/>
</dbReference>
<feature type="domain" description="AAA-ATPase-like" evidence="1">
    <location>
        <begin position="7"/>
        <end position="257"/>
    </location>
</feature>
<dbReference type="InterPro" id="IPR018631">
    <property type="entry name" value="AAA-ATPase-like_dom"/>
</dbReference>
<dbReference type="RefSeq" id="WP_113744356.1">
    <property type="nucleotide sequence ID" value="NZ_UAPV01000001.1"/>
</dbReference>
<protein>
    <submittedName>
        <fullName evidence="2">Predicted AAA-ATPase</fullName>
    </submittedName>
</protein>
<dbReference type="PANTHER" id="PTHR34825:SF1">
    <property type="entry name" value="AAA-ATPASE-LIKE DOMAIN-CONTAINING PROTEIN"/>
    <property type="match status" value="1"/>
</dbReference>
<reference evidence="2 3" key="1">
    <citation type="submission" date="2018-06" db="EMBL/GenBank/DDBJ databases">
        <authorList>
            <consortium name="Pathogen Informatics"/>
            <person name="Doyle S."/>
        </authorList>
    </citation>
    <scope>NUCLEOTIDE SEQUENCE [LARGE SCALE GENOMIC DNA]</scope>
    <source>
        <strain evidence="2 3">NCTC13093</strain>
    </source>
</reference>
<organism evidence="2 3">
    <name type="scientific">Anaerobiospirillum thomasii</name>
    <dbReference type="NCBI Taxonomy" id="179995"/>
    <lineage>
        <taxon>Bacteria</taxon>
        <taxon>Pseudomonadati</taxon>
        <taxon>Pseudomonadota</taxon>
        <taxon>Gammaproteobacteria</taxon>
        <taxon>Aeromonadales</taxon>
        <taxon>Succinivibrionaceae</taxon>
        <taxon>Anaerobiospirillum</taxon>
    </lineage>
</organism>
<dbReference type="EMBL" id="UAPV01000001">
    <property type="protein sequence ID" value="SPT70260.1"/>
    <property type="molecule type" value="Genomic_DNA"/>
</dbReference>
<sequence length="587" mass="67068">MKFQANCGVEDFKTLIETQCTYVDKSIFLKDIFGEAIYSSRCSSDISVFLFLRPRRFGKTLTLSMIEHFCKLDYENVGNRDKARALFENLEIYKDKEFCNKHMAQYPVISISLKGVDKSEFTDSLNNLAEIISSLFDNIQQHEEFNSLPERLKYTVEYFNHIDKVDIFTEKGLFDLKKYINKSLKDLSQILYLLYKRKVIVLIDEYDTPLLRATEYGYYDRMAEVIGGMYSAALKGNGEYLEKAVLCGCMRVFKPSINSGLNNLCYFEIHDESFNTFIGFTKDEVRTLIQGTAIESYEDKILDYYAAYSFRGAQMLCPFSVLNAMDDAFFSSDVNNFKCKNFWANTSDNEIIDRFFTLNDAEGAEQLQQLVDGQSITIKSYKGITYDDIYPIDSFEDLMVLLMYTGYVTALAKEHDCYRVAIPNKEALYCFKQRADIYFNANNTSWYDKGLELKNALFDGDTVKAQNIIYSMFANYISPDGKNADGSFLLSVLSMFSTSNFLVLSGKETGKDYSDLSLLDMQLASCVIIQTRKVPSDVKDNEIEAISQQALAQIVENDYISGARDCGFSIIKYGIVFFGKACYIAKG</sequence>
<dbReference type="Pfam" id="PF09820">
    <property type="entry name" value="AAA-ATPase_like"/>
    <property type="match status" value="1"/>
</dbReference>
<dbReference type="AlphaFoldDB" id="A0A2X0VR71"/>
<gene>
    <name evidence="2" type="ORF">NCTC13093_01669</name>
</gene>
<accession>A0A2X0VR71</accession>